<dbReference type="eggNOG" id="COG0845">
    <property type="taxonomic scope" value="Bacteria"/>
</dbReference>
<feature type="coiled-coil region" evidence="2">
    <location>
        <begin position="101"/>
        <end position="142"/>
    </location>
</feature>
<protein>
    <submittedName>
        <fullName evidence="5">Acriflavin resistance protein AcrA</fullName>
    </submittedName>
</protein>
<sequence>MKKLMYLVLLMSVLMISACSEDSSSEEPAEEQVTPVKVSPVAKGDLQIDKEVIGRAMPDTQSAVLPKTAGELTELTVEKGDKVEQGQIIGRVDAGNVQDNVRIQELAVQSAQKQLDGAKNQKQAAEENLANAREQLQQARSAQNSKGNATSNVDLLQSLLGTAQDNASQMEELVESGAISQEQLAEVQQQVQQLTQQLSQARQSQSSGSASVQSAINQAEAAVTQAEQQVDSAQIGVEQARLQVDQAQVQLNQARGQLQNTAIKANATGEIVSLNAKVGDMVSNTQPMATIVNLNPIKVEATVSASELSLFEKGTEVPVTISSLNEEMKAETTYISPVTNDTGLYPVEATITNSDETIKPGMMVTFKLPEITVEDSLLVPTSSVIEEKDEAFVYVIKEERAIKTPVTIVRAQSNITAVEGDLTKGEQVVVKGQLTLTDDNKVRIMKEDD</sequence>
<comment type="caution">
    <text evidence="5">The sequence shown here is derived from an EMBL/GenBank/DDBJ whole genome shotgun (WGS) entry which is preliminary data.</text>
</comment>
<dbReference type="GO" id="GO:0015562">
    <property type="term" value="F:efflux transmembrane transporter activity"/>
    <property type="evidence" value="ECO:0007669"/>
    <property type="project" value="TreeGrafter"/>
</dbReference>
<feature type="signal peptide" evidence="3">
    <location>
        <begin position="1"/>
        <end position="20"/>
    </location>
</feature>
<feature type="chain" id="PRO_5039693790" evidence="3">
    <location>
        <begin position="21"/>
        <end position="449"/>
    </location>
</feature>
<dbReference type="Proteomes" id="UP000030147">
    <property type="component" value="Unassembled WGS sequence"/>
</dbReference>
<comment type="similarity">
    <text evidence="1">Belongs to the membrane fusion protein (MFP) (TC 8.A.1) family.</text>
</comment>
<name>A0A0A2T7N6_9BACI</name>
<dbReference type="Pfam" id="PF25989">
    <property type="entry name" value="YknX_C"/>
    <property type="match status" value="1"/>
</dbReference>
<dbReference type="Gene3D" id="1.10.287.470">
    <property type="entry name" value="Helix hairpin bin"/>
    <property type="match status" value="1"/>
</dbReference>
<evidence type="ECO:0000256" key="3">
    <source>
        <dbReference type="SAM" id="SignalP"/>
    </source>
</evidence>
<dbReference type="Gene3D" id="2.40.50.100">
    <property type="match status" value="2"/>
</dbReference>
<keyword evidence="2" id="KW-0175">Coiled coil</keyword>
<dbReference type="InterPro" id="IPR006143">
    <property type="entry name" value="RND_pump_MFP"/>
</dbReference>
<dbReference type="SUPFAM" id="SSF111369">
    <property type="entry name" value="HlyD-like secretion proteins"/>
    <property type="match status" value="2"/>
</dbReference>
<evidence type="ECO:0000259" key="4">
    <source>
        <dbReference type="Pfam" id="PF25989"/>
    </source>
</evidence>
<dbReference type="Gene3D" id="2.40.420.20">
    <property type="match status" value="1"/>
</dbReference>
<evidence type="ECO:0000256" key="2">
    <source>
        <dbReference type="SAM" id="Coils"/>
    </source>
</evidence>
<dbReference type="PROSITE" id="PS51257">
    <property type="entry name" value="PROKAR_LIPOPROTEIN"/>
    <property type="match status" value="1"/>
</dbReference>
<proteinExistence type="inferred from homology"/>
<evidence type="ECO:0000256" key="1">
    <source>
        <dbReference type="ARBA" id="ARBA00009477"/>
    </source>
</evidence>
<feature type="coiled-coil region" evidence="2">
    <location>
        <begin position="177"/>
        <end position="264"/>
    </location>
</feature>
<feature type="domain" description="YknX-like C-terminal permuted SH3-like" evidence="4">
    <location>
        <begin position="377"/>
        <end position="443"/>
    </location>
</feature>
<dbReference type="PANTHER" id="PTHR30469:SF15">
    <property type="entry name" value="HLYD FAMILY OF SECRETION PROTEINS"/>
    <property type="match status" value="1"/>
</dbReference>
<gene>
    <name evidence="5" type="ORF">N782_16380</name>
</gene>
<keyword evidence="3" id="KW-0732">Signal</keyword>
<keyword evidence="6" id="KW-1185">Reference proteome</keyword>
<dbReference type="STRING" id="1385514.N782_16380"/>
<dbReference type="EMBL" id="AVBF01000047">
    <property type="protein sequence ID" value="KGP71807.1"/>
    <property type="molecule type" value="Genomic_DNA"/>
</dbReference>
<dbReference type="InterPro" id="IPR058637">
    <property type="entry name" value="YknX-like_C"/>
</dbReference>
<evidence type="ECO:0000313" key="5">
    <source>
        <dbReference type="EMBL" id="KGP71807.1"/>
    </source>
</evidence>
<reference evidence="5 6" key="1">
    <citation type="journal article" date="2015" name="Stand. Genomic Sci.">
        <title>High quality draft genome sequence of the moderately halophilic bacterium Pontibacillus yanchengensis Y32(T) and comparison among Pontibacillus genomes.</title>
        <authorList>
            <person name="Huang J."/>
            <person name="Qiao Z.X."/>
            <person name="Tang J.W."/>
            <person name="Wang G."/>
        </authorList>
    </citation>
    <scope>NUCLEOTIDE SEQUENCE [LARGE SCALE GENOMIC DNA]</scope>
    <source>
        <strain evidence="5 6">Y32</strain>
    </source>
</reference>
<dbReference type="PANTHER" id="PTHR30469">
    <property type="entry name" value="MULTIDRUG RESISTANCE PROTEIN MDTA"/>
    <property type="match status" value="1"/>
</dbReference>
<dbReference type="GO" id="GO:1990281">
    <property type="term" value="C:efflux pump complex"/>
    <property type="evidence" value="ECO:0007669"/>
    <property type="project" value="TreeGrafter"/>
</dbReference>
<dbReference type="AlphaFoldDB" id="A0A0A2T7N6"/>
<dbReference type="RefSeq" id="WP_036821890.1">
    <property type="nucleotide sequence ID" value="NZ_AVBF01000047.1"/>
</dbReference>
<evidence type="ECO:0000313" key="6">
    <source>
        <dbReference type="Proteomes" id="UP000030147"/>
    </source>
</evidence>
<dbReference type="Gene3D" id="2.40.30.170">
    <property type="match status" value="1"/>
</dbReference>
<accession>A0A0A2T7N6</accession>
<dbReference type="NCBIfam" id="TIGR01730">
    <property type="entry name" value="RND_mfp"/>
    <property type="match status" value="1"/>
</dbReference>
<organism evidence="5 6">
    <name type="scientific">Pontibacillus yanchengensis Y32</name>
    <dbReference type="NCBI Taxonomy" id="1385514"/>
    <lineage>
        <taxon>Bacteria</taxon>
        <taxon>Bacillati</taxon>
        <taxon>Bacillota</taxon>
        <taxon>Bacilli</taxon>
        <taxon>Bacillales</taxon>
        <taxon>Bacillaceae</taxon>
        <taxon>Pontibacillus</taxon>
    </lineage>
</organism>
<dbReference type="OrthoDB" id="2456449at2"/>